<dbReference type="InterPro" id="IPR050708">
    <property type="entry name" value="T6SS_VgrG/RHS"/>
</dbReference>
<dbReference type="SUPFAM" id="SSF56399">
    <property type="entry name" value="ADP-ribosylation"/>
    <property type="match status" value="1"/>
</dbReference>
<evidence type="ECO:0000256" key="1">
    <source>
        <dbReference type="SAM" id="MobiDB-lite"/>
    </source>
</evidence>
<reference evidence="2" key="2">
    <citation type="submission" date="2024-07" db="EMBL/GenBank/DDBJ databases">
        <title>A complete genome sequence for Pseudomonas syringae CC1417.</title>
        <authorList>
            <person name="Baltrus D.A."/>
        </authorList>
    </citation>
    <scope>NUCLEOTIDE SEQUENCE</scope>
    <source>
        <strain evidence="2">CC1417</strain>
    </source>
</reference>
<dbReference type="NCBIfam" id="TIGR03696">
    <property type="entry name" value="Rhs_assc_core"/>
    <property type="match status" value="1"/>
</dbReference>
<gene>
    <name evidence="2" type="ORF">N011_12405</name>
</gene>
<evidence type="ECO:0000313" key="2">
    <source>
        <dbReference type="EMBL" id="XCN70044.1"/>
    </source>
</evidence>
<dbReference type="AlphaFoldDB" id="A0AAU8LML8"/>
<reference evidence="2" key="1">
    <citation type="journal article" date="2014" name="Genome Announc.">
        <title>Draft Genome Sequences of a Phylogenetically Diverse Suite of Pseudomonas syringae Strains from Multiple Source Populations.</title>
        <authorList>
            <person name="Baltrus D.A."/>
            <person name="Yourstone S."/>
            <person name="Lind A."/>
            <person name="Guilbaud C."/>
            <person name="Sands D.C."/>
            <person name="Jones C.D."/>
            <person name="Morris C.E."/>
            <person name="Dangl J.L."/>
        </authorList>
    </citation>
    <scope>NUCLEOTIDE SEQUENCE</scope>
    <source>
        <strain evidence="2">CC1417</strain>
    </source>
</reference>
<protein>
    <submittedName>
        <fullName evidence="2">RHS repeat-associated core domain-containing protein</fullName>
    </submittedName>
</protein>
<proteinExistence type="predicted"/>
<name>A0AAU8LML8_PSESX</name>
<dbReference type="PANTHER" id="PTHR32305:SF15">
    <property type="entry name" value="PROTEIN RHSA-RELATED"/>
    <property type="match status" value="1"/>
</dbReference>
<dbReference type="EMBL" id="CP159362">
    <property type="protein sequence ID" value="XCN70044.1"/>
    <property type="molecule type" value="Genomic_DNA"/>
</dbReference>
<dbReference type="InterPro" id="IPR022385">
    <property type="entry name" value="Rhs_assc_core"/>
</dbReference>
<dbReference type="RefSeq" id="WP_024685141.1">
    <property type="nucleotide sequence ID" value="NZ_CP159362.1"/>
</dbReference>
<accession>A0AAU8LML8</accession>
<feature type="compositionally biased region" description="Basic residues" evidence="1">
    <location>
        <begin position="290"/>
        <end position="300"/>
    </location>
</feature>
<organism evidence="2">
    <name type="scientific">Pseudomonas syringae CC1417</name>
    <dbReference type="NCBI Taxonomy" id="1357272"/>
    <lineage>
        <taxon>Bacteria</taxon>
        <taxon>Pseudomonadati</taxon>
        <taxon>Pseudomonadota</taxon>
        <taxon>Gammaproteobacteria</taxon>
        <taxon>Pseudomonadales</taxon>
        <taxon>Pseudomonadaceae</taxon>
        <taxon>Pseudomonas</taxon>
        <taxon>Pseudomonas syringae</taxon>
    </lineage>
</organism>
<dbReference type="Gene3D" id="2.180.10.10">
    <property type="entry name" value="RHS repeat-associated core"/>
    <property type="match status" value="1"/>
</dbReference>
<feature type="region of interest" description="Disordered" evidence="1">
    <location>
        <begin position="279"/>
        <end position="300"/>
    </location>
</feature>
<sequence length="356" mass="39426">MTSIDSTLLCRYSYDPGDRLASASRANQDTAQHFYIKNHSTMQIQGQHRNRQLHVDGYLLAQQNQQDHQASFTLLASDQQRSVIAMPGASVSYTPYGNRNSSAIPQDLPSFTGQHADLVTGHYLLGNGYRALNPVLMRFNSPDSLSPFGEGGFNAYGYCSGDPVNSVDENGHLTTRVLAGIFKGLRPSSTVRNKTSITRHASVLSPESNSDVKTLAGMIRGDVTNNVSERVHKVKSLGKVVSTKDGRLIKKKPKHYKERLKQAGTFSEPEQRAIQLQMRPLPPTPDGRWLRPRPSHKRTNKTHVYEQGASEYLQDATEVMSNAMRPKKRIDIVYSETETATIRGSNQAVTPGDSDS</sequence>
<dbReference type="PANTHER" id="PTHR32305">
    <property type="match status" value="1"/>
</dbReference>